<name>A0AAW2Z742_9EUKA</name>
<dbReference type="EMBL" id="JAOPGA020001124">
    <property type="protein sequence ID" value="KAL0485285.1"/>
    <property type="molecule type" value="Genomic_DNA"/>
</dbReference>
<dbReference type="SMART" id="SM00875">
    <property type="entry name" value="BACK"/>
    <property type="match status" value="1"/>
</dbReference>
<dbReference type="PANTHER" id="PTHR47457:SF1">
    <property type="entry name" value="BTB DOMAIN-CONTAINING PROTEIN-RELATED"/>
    <property type="match status" value="1"/>
</dbReference>
<dbReference type="CDD" id="cd18186">
    <property type="entry name" value="BTB_POZ_ZBTB_KLHL-like"/>
    <property type="match status" value="1"/>
</dbReference>
<gene>
    <name evidence="2" type="ORF">AKO1_011687</name>
</gene>
<dbReference type="Pfam" id="PF07707">
    <property type="entry name" value="BACK"/>
    <property type="match status" value="1"/>
</dbReference>
<dbReference type="InterPro" id="IPR011705">
    <property type="entry name" value="BACK"/>
</dbReference>
<dbReference type="Gene3D" id="1.25.40.420">
    <property type="match status" value="1"/>
</dbReference>
<feature type="domain" description="BTB" evidence="1">
    <location>
        <begin position="27"/>
        <end position="96"/>
    </location>
</feature>
<dbReference type="InterPro" id="IPR000210">
    <property type="entry name" value="BTB/POZ_dom"/>
</dbReference>
<dbReference type="Proteomes" id="UP001431209">
    <property type="component" value="Unassembled WGS sequence"/>
</dbReference>
<protein>
    <submittedName>
        <fullName evidence="2">E3 ubiquitin-protein ligase HECTD</fullName>
    </submittedName>
</protein>
<dbReference type="SUPFAM" id="SSF54695">
    <property type="entry name" value="POZ domain"/>
    <property type="match status" value="1"/>
</dbReference>
<proteinExistence type="predicted"/>
<evidence type="ECO:0000259" key="1">
    <source>
        <dbReference type="PROSITE" id="PS50097"/>
    </source>
</evidence>
<organism evidence="2 3">
    <name type="scientific">Acrasis kona</name>
    <dbReference type="NCBI Taxonomy" id="1008807"/>
    <lineage>
        <taxon>Eukaryota</taxon>
        <taxon>Discoba</taxon>
        <taxon>Heterolobosea</taxon>
        <taxon>Tetramitia</taxon>
        <taxon>Eutetramitia</taxon>
        <taxon>Acrasidae</taxon>
        <taxon>Acrasis</taxon>
    </lineage>
</organism>
<reference evidence="2 3" key="1">
    <citation type="submission" date="2024-03" db="EMBL/GenBank/DDBJ databases">
        <title>The Acrasis kona genome and developmental transcriptomes reveal deep origins of eukaryotic multicellular pathways.</title>
        <authorList>
            <person name="Sheikh S."/>
            <person name="Fu C.-J."/>
            <person name="Brown M.W."/>
            <person name="Baldauf S.L."/>
        </authorList>
    </citation>
    <scope>NUCLEOTIDE SEQUENCE [LARGE SCALE GENOMIC DNA]</scope>
    <source>
        <strain evidence="2 3">ATCC MYA-3509</strain>
    </source>
</reference>
<dbReference type="Gene3D" id="3.30.710.10">
    <property type="entry name" value="Potassium Channel Kv1.1, Chain A"/>
    <property type="match status" value="1"/>
</dbReference>
<sequence>MIERDDEQKLKHESLFMNGFSMNDHFSDVCINHEASGRVFNCHRLILAYNSDFFRMALSSNFLESRGQIYVKFKDPHNVFPKVLDFLYTGEVNVNLVQLVALRVASDQFQIAKLSEIVMDHLGEHLNIHNAFGVLDQSITFSDSLVLQNTAEFIATNFLKYEESFFIEHCFRLPYNVFFSIFCNEKLGLNNPECDFLDKDTTTSARLPSDTGESKQHSRSRSDIKTRNMIVSRIVNKYLSTQVETVELISTAVNSLSHSNSLISEDAIKYLLFAQNNNMTTQIKACARVIASDFHNVLKTSNQSILAMSPFCFKELINSDGLFVKSEDQVYNVANDYIRHNNAISTQDKREIMSGVRYTYLSLEKLELIKEKVMCDPNWYVTKDLLLEALWTKLLRKEMLNNESQDNYIEKINVQFEQLKHIRPRTTGVFQHVSDFDENGILYWLATNYGTEKYHNPCSRGLVEVTHTAQIEWGSPYDLISHVPCSCNLVSQTNSTVNIHFKTISISPTTYTLRHTSSRDTECLRSWNLEASIDNIDWVTLSTHVQDTTLDGRSGTGSWSLTQGDQYFNYFRIVQTSANSSNNMFLSMAGLEIYGMVKKLE</sequence>
<evidence type="ECO:0000313" key="2">
    <source>
        <dbReference type="EMBL" id="KAL0485285.1"/>
    </source>
</evidence>
<comment type="caution">
    <text evidence="2">The sequence shown here is derived from an EMBL/GenBank/DDBJ whole genome shotgun (WGS) entry which is preliminary data.</text>
</comment>
<accession>A0AAW2Z742</accession>
<evidence type="ECO:0000313" key="3">
    <source>
        <dbReference type="Proteomes" id="UP001431209"/>
    </source>
</evidence>
<dbReference type="SMART" id="SM00225">
    <property type="entry name" value="BTB"/>
    <property type="match status" value="1"/>
</dbReference>
<dbReference type="Pfam" id="PF00651">
    <property type="entry name" value="BTB"/>
    <property type="match status" value="1"/>
</dbReference>
<dbReference type="Gene3D" id="2.60.120.260">
    <property type="entry name" value="Galactose-binding domain-like"/>
    <property type="match status" value="1"/>
</dbReference>
<dbReference type="InterPro" id="IPR011333">
    <property type="entry name" value="SKP1/BTB/POZ_sf"/>
</dbReference>
<keyword evidence="3" id="KW-1185">Reference proteome</keyword>
<dbReference type="PANTHER" id="PTHR47457">
    <property type="entry name" value="OS05G0345500 PROTEIN"/>
    <property type="match status" value="1"/>
</dbReference>
<dbReference type="InterPro" id="IPR008979">
    <property type="entry name" value="Galactose-bd-like_sf"/>
</dbReference>
<dbReference type="AlphaFoldDB" id="A0AAW2Z742"/>
<dbReference type="PROSITE" id="PS50097">
    <property type="entry name" value="BTB"/>
    <property type="match status" value="1"/>
</dbReference>
<dbReference type="SUPFAM" id="SSF49785">
    <property type="entry name" value="Galactose-binding domain-like"/>
    <property type="match status" value="1"/>
</dbReference>